<accession>A0A165QEK4</accession>
<protein>
    <submittedName>
        <fullName evidence="2">Uncharacterized protein</fullName>
    </submittedName>
</protein>
<feature type="compositionally biased region" description="Low complexity" evidence="1">
    <location>
        <begin position="30"/>
        <end position="40"/>
    </location>
</feature>
<keyword evidence="3" id="KW-1185">Reference proteome</keyword>
<feature type="compositionally biased region" description="Polar residues" evidence="1">
    <location>
        <begin position="42"/>
        <end position="54"/>
    </location>
</feature>
<evidence type="ECO:0000256" key="1">
    <source>
        <dbReference type="SAM" id="MobiDB-lite"/>
    </source>
</evidence>
<dbReference type="InParanoid" id="A0A165QEK4"/>
<feature type="region of interest" description="Disordered" evidence="1">
    <location>
        <begin position="79"/>
        <end position="98"/>
    </location>
</feature>
<reference evidence="2 3" key="1">
    <citation type="journal article" date="2016" name="Mol. Biol. Evol.">
        <title>Comparative Genomics of Early-Diverging Mushroom-Forming Fungi Provides Insights into the Origins of Lignocellulose Decay Capabilities.</title>
        <authorList>
            <person name="Nagy L.G."/>
            <person name="Riley R."/>
            <person name="Tritt A."/>
            <person name="Adam C."/>
            <person name="Daum C."/>
            <person name="Floudas D."/>
            <person name="Sun H."/>
            <person name="Yadav J.S."/>
            <person name="Pangilinan J."/>
            <person name="Larsson K.H."/>
            <person name="Matsuura K."/>
            <person name="Barry K."/>
            <person name="Labutti K."/>
            <person name="Kuo R."/>
            <person name="Ohm R.A."/>
            <person name="Bhattacharya S.S."/>
            <person name="Shirouzu T."/>
            <person name="Yoshinaga Y."/>
            <person name="Martin F.M."/>
            <person name="Grigoriev I.V."/>
            <person name="Hibbett D.S."/>
        </authorList>
    </citation>
    <scope>NUCLEOTIDE SEQUENCE [LARGE SCALE GENOMIC DNA]</scope>
    <source>
        <strain evidence="2 3">HHB12029</strain>
    </source>
</reference>
<feature type="region of interest" description="Disordered" evidence="1">
    <location>
        <begin position="1"/>
        <end position="57"/>
    </location>
</feature>
<dbReference type="EMBL" id="KV425883">
    <property type="protein sequence ID" value="KZW03495.1"/>
    <property type="molecule type" value="Genomic_DNA"/>
</dbReference>
<evidence type="ECO:0000313" key="3">
    <source>
        <dbReference type="Proteomes" id="UP000077266"/>
    </source>
</evidence>
<proteinExistence type="predicted"/>
<dbReference type="Proteomes" id="UP000077266">
    <property type="component" value="Unassembled WGS sequence"/>
</dbReference>
<dbReference type="AlphaFoldDB" id="A0A165QEK4"/>
<feature type="region of interest" description="Disordered" evidence="1">
    <location>
        <begin position="124"/>
        <end position="196"/>
    </location>
</feature>
<feature type="compositionally biased region" description="Basic and acidic residues" evidence="1">
    <location>
        <begin position="169"/>
        <end position="178"/>
    </location>
</feature>
<name>A0A165QEK4_EXIGL</name>
<organism evidence="2 3">
    <name type="scientific">Exidia glandulosa HHB12029</name>
    <dbReference type="NCBI Taxonomy" id="1314781"/>
    <lineage>
        <taxon>Eukaryota</taxon>
        <taxon>Fungi</taxon>
        <taxon>Dikarya</taxon>
        <taxon>Basidiomycota</taxon>
        <taxon>Agaricomycotina</taxon>
        <taxon>Agaricomycetes</taxon>
        <taxon>Auriculariales</taxon>
        <taxon>Exidiaceae</taxon>
        <taxon>Exidia</taxon>
    </lineage>
</organism>
<sequence>MPHSTSTMQHSTSAYSRPNSYHSHEHRSSTSRPSSPHIASPSRPSTPDSASATGQPKFAAYVARKTAQRHSMLARISEQANAAAVDVPRPDTPPLRAPTPGSIALGVLLPIPGALVVASRADVRNSVASSSAHGHRNSSAFSLSGASRSSMDTDAARPSIESSRSRRYYRVELEPHSETEDDHVDENLPLPSKKPEKRFTALLKRVSSAMRRTTSGAREKRFFPVTWGRSR</sequence>
<feature type="compositionally biased region" description="Low complexity" evidence="1">
    <location>
        <begin position="138"/>
        <end position="150"/>
    </location>
</feature>
<gene>
    <name evidence="2" type="ORF">EXIGLDRAFT_721711</name>
</gene>
<evidence type="ECO:0000313" key="2">
    <source>
        <dbReference type="EMBL" id="KZW03495.1"/>
    </source>
</evidence>
<feature type="compositionally biased region" description="Polar residues" evidence="1">
    <location>
        <begin position="1"/>
        <end position="19"/>
    </location>
</feature>